<proteinExistence type="predicted"/>
<evidence type="ECO:0000313" key="1">
    <source>
        <dbReference type="EMBL" id="MBT8591842.1"/>
    </source>
</evidence>
<gene>
    <name evidence="1" type="ORF">G6693_07885</name>
</gene>
<dbReference type="Proteomes" id="UP000762271">
    <property type="component" value="Unassembled WGS sequence"/>
</dbReference>
<sequence length="277" mass="31706">MPPKVMFALIHNNNEQRNAYVRPKLVELGAALSKHFEVTQIEVSYQSQLVPHGIRLSLYREFIYYRLINEFYLSHSLGGRNPLKEAIGFVRHIARRYFFNAGIELALWQRKSAIEMLLTDKHISVWRWFLDSKCDLLLCCEDDVMIDEKGINDLTSLLLQRGLGMNSNAEFFDLAGGCNLGCLGLRSIQRIPSQRLNAYSPGLSNTTCSYLLTKSMAQLFYAELEKNVMLRLIGADWLMNKLFVLLSNSKSQYECFHTEPPYFIHGTVSGAYSTSII</sequence>
<protein>
    <recommendedName>
        <fullName evidence="3">Glycosyltransferase family 25 protein</fullName>
    </recommendedName>
</protein>
<evidence type="ECO:0008006" key="3">
    <source>
        <dbReference type="Google" id="ProtNLM"/>
    </source>
</evidence>
<reference evidence="1" key="1">
    <citation type="journal article" date="2021" name="Genome Biol. Evol.">
        <title>Continental-Scale Gene Flow Prevents Allopatric Divergence of Pelagic Freshwater Bacteria.</title>
        <authorList>
            <person name="Hoetzinger M."/>
            <person name="Pitt A."/>
            <person name="Huemer A."/>
            <person name="Hahn M.W."/>
        </authorList>
    </citation>
    <scope>NUCLEOTIDE SEQUENCE</scope>
    <source>
        <strain evidence="1">AP-YLGG-20-G6</strain>
    </source>
</reference>
<evidence type="ECO:0000313" key="2">
    <source>
        <dbReference type="Proteomes" id="UP000762271"/>
    </source>
</evidence>
<organism evidence="1 2">
    <name type="scientific">Polynucleobacter paneuropaeus</name>
    <dbReference type="NCBI Taxonomy" id="2527775"/>
    <lineage>
        <taxon>Bacteria</taxon>
        <taxon>Pseudomonadati</taxon>
        <taxon>Pseudomonadota</taxon>
        <taxon>Betaproteobacteria</taxon>
        <taxon>Burkholderiales</taxon>
        <taxon>Burkholderiaceae</taxon>
        <taxon>Polynucleobacter</taxon>
    </lineage>
</organism>
<accession>A0AAE2YM21</accession>
<comment type="caution">
    <text evidence="1">The sequence shown here is derived from an EMBL/GenBank/DDBJ whole genome shotgun (WGS) entry which is preliminary data.</text>
</comment>
<dbReference type="EMBL" id="JAANGI010000001">
    <property type="protein sequence ID" value="MBT8591842.1"/>
    <property type="molecule type" value="Genomic_DNA"/>
</dbReference>
<dbReference type="AlphaFoldDB" id="A0AAE2YM21"/>
<name>A0AAE2YM21_9BURK</name>